<feature type="non-terminal residue" evidence="2">
    <location>
        <position position="1"/>
    </location>
</feature>
<accession>A0A699IUC3</accession>
<sequence>RWIKLLSDYECDLKYHSGKANVVADALSRKERVKPRQVHAMSMTIHSKIKTKILEAQREAAKDLTAPAEWLQGLDTQFEKRGDGGIYFVERIWIPLVGGIRKLIMDEAHTSKLSKSAHFIAIREDFKIESWDTHLSLVEFYYNNIYHKSIKCAPFEALYRRKCRSLMIWAEVGESQLIRPEIVQETKEKIMQIKERLKMTRDRQKSYADKRRKPLEFKVGDHVLLKVSPWKGVKCLADSDLQVPLEEIKVDDKLYFMEEPIEIVDRQVKKLKRSWILIVKVKENQEKDKIRSKPDKKGKRGEAGRSLKHLQWVEEEKLNKMQKEGPKMQKPYKL</sequence>
<dbReference type="EMBL" id="BKCJ010334445">
    <property type="protein sequence ID" value="GEZ86636.1"/>
    <property type="molecule type" value="Genomic_DNA"/>
</dbReference>
<organism evidence="2">
    <name type="scientific">Tanacetum cinerariifolium</name>
    <name type="common">Dalmatian daisy</name>
    <name type="synonym">Chrysanthemum cinerariifolium</name>
    <dbReference type="NCBI Taxonomy" id="118510"/>
    <lineage>
        <taxon>Eukaryota</taxon>
        <taxon>Viridiplantae</taxon>
        <taxon>Streptophyta</taxon>
        <taxon>Embryophyta</taxon>
        <taxon>Tracheophyta</taxon>
        <taxon>Spermatophyta</taxon>
        <taxon>Magnoliopsida</taxon>
        <taxon>eudicotyledons</taxon>
        <taxon>Gunneridae</taxon>
        <taxon>Pentapetalae</taxon>
        <taxon>asterids</taxon>
        <taxon>campanulids</taxon>
        <taxon>Asterales</taxon>
        <taxon>Asteraceae</taxon>
        <taxon>Asteroideae</taxon>
        <taxon>Anthemideae</taxon>
        <taxon>Anthemidinae</taxon>
        <taxon>Tanacetum</taxon>
    </lineage>
</organism>
<evidence type="ECO:0000256" key="1">
    <source>
        <dbReference type="SAM" id="MobiDB-lite"/>
    </source>
</evidence>
<dbReference type="PANTHER" id="PTHR45835">
    <property type="entry name" value="YALI0A06105P"/>
    <property type="match status" value="1"/>
</dbReference>
<reference evidence="2" key="1">
    <citation type="journal article" date="2019" name="Sci. Rep.">
        <title>Draft genome of Tanacetum cinerariifolium, the natural source of mosquito coil.</title>
        <authorList>
            <person name="Yamashiro T."/>
            <person name="Shiraishi A."/>
            <person name="Satake H."/>
            <person name="Nakayama K."/>
        </authorList>
    </citation>
    <scope>NUCLEOTIDE SEQUENCE</scope>
</reference>
<feature type="region of interest" description="Disordered" evidence="1">
    <location>
        <begin position="286"/>
        <end position="308"/>
    </location>
</feature>
<name>A0A699IUC3_TANCI</name>
<evidence type="ECO:0008006" key="3">
    <source>
        <dbReference type="Google" id="ProtNLM"/>
    </source>
</evidence>
<dbReference type="Gene3D" id="3.30.420.10">
    <property type="entry name" value="Ribonuclease H-like superfamily/Ribonuclease H"/>
    <property type="match status" value="1"/>
</dbReference>
<proteinExistence type="predicted"/>
<dbReference type="InterPro" id="IPR036397">
    <property type="entry name" value="RNaseH_sf"/>
</dbReference>
<gene>
    <name evidence="2" type="ORF">Tci_558609</name>
</gene>
<dbReference type="PANTHER" id="PTHR45835:SF99">
    <property type="entry name" value="CHROMO DOMAIN-CONTAINING PROTEIN-RELATED"/>
    <property type="match status" value="1"/>
</dbReference>
<evidence type="ECO:0000313" key="2">
    <source>
        <dbReference type="EMBL" id="GEZ86636.1"/>
    </source>
</evidence>
<comment type="caution">
    <text evidence="2">The sequence shown here is derived from an EMBL/GenBank/DDBJ whole genome shotgun (WGS) entry which is preliminary data.</text>
</comment>
<dbReference type="AlphaFoldDB" id="A0A699IUC3"/>
<protein>
    <recommendedName>
        <fullName evidence="3">Reverse transcriptase domain-containing protein</fullName>
    </recommendedName>
</protein>
<dbReference type="GO" id="GO:0003676">
    <property type="term" value="F:nucleic acid binding"/>
    <property type="evidence" value="ECO:0007669"/>
    <property type="project" value="InterPro"/>
</dbReference>